<evidence type="ECO:0000313" key="3">
    <source>
        <dbReference type="Proteomes" id="UP000315901"/>
    </source>
</evidence>
<evidence type="ECO:0000313" key="2">
    <source>
        <dbReference type="EMBL" id="TPE54304.1"/>
    </source>
</evidence>
<dbReference type="Proteomes" id="UP000315901">
    <property type="component" value="Unassembled WGS sequence"/>
</dbReference>
<keyword evidence="1" id="KW-0472">Membrane</keyword>
<keyword evidence="3" id="KW-1185">Reference proteome</keyword>
<feature type="transmembrane region" description="Helical" evidence="1">
    <location>
        <begin position="264"/>
        <end position="285"/>
    </location>
</feature>
<accession>A0A501X070</accession>
<proteinExistence type="predicted"/>
<keyword evidence="1" id="KW-1133">Transmembrane helix</keyword>
<name>A0A501X070_9GAMM</name>
<sequence length="297" mass="34887">MHRLIHKLERRVGLFWAYLLLFMITWMLMAVVWSFLEVNSTVKQYRKQTQGWQQHWQDGLVQELQGYQQSPWHIDAMESWFKQQASPLLVGIGRIGGAGKPLLSVTTHDSYPNLNVFTSSRGGQQRTVTEIYPHTGMGTLFFGADFNQLKTQPMQTANGALSDHRYSILYTEERYFLLVTAPMGGIYQRLYLYNLDDLFSQFIQSTFAQRAQYILRESRFAEQVLLDKLTHNLSLTEHSFDFSGMDIPVRYQVRVPVLIKHLDWIGVFWRATMTSLMLYLFLFFYNRMEVRKLRPQG</sequence>
<reference evidence="2 3" key="1">
    <citation type="submission" date="2019-06" db="EMBL/GenBank/DDBJ databases">
        <title>A novel bacterium of genus Marinomonas, isolated from coastal sand.</title>
        <authorList>
            <person name="Huang H."/>
            <person name="Mo K."/>
            <person name="Hu Y."/>
        </authorList>
    </citation>
    <scope>NUCLEOTIDE SEQUENCE [LARGE SCALE GENOMIC DNA]</scope>
    <source>
        <strain evidence="2 3">HB171799</strain>
    </source>
</reference>
<dbReference type="RefSeq" id="WP_140587575.1">
    <property type="nucleotide sequence ID" value="NZ_VFRR01000006.1"/>
</dbReference>
<keyword evidence="1" id="KW-0812">Transmembrane</keyword>
<comment type="caution">
    <text evidence="2">The sequence shown here is derived from an EMBL/GenBank/DDBJ whole genome shotgun (WGS) entry which is preliminary data.</text>
</comment>
<gene>
    <name evidence="2" type="ORF">FJM67_04990</name>
</gene>
<evidence type="ECO:0000256" key="1">
    <source>
        <dbReference type="SAM" id="Phobius"/>
    </source>
</evidence>
<feature type="transmembrane region" description="Helical" evidence="1">
    <location>
        <begin position="12"/>
        <end position="36"/>
    </location>
</feature>
<dbReference type="EMBL" id="VFRR01000006">
    <property type="protein sequence ID" value="TPE54304.1"/>
    <property type="molecule type" value="Genomic_DNA"/>
</dbReference>
<organism evidence="2 3">
    <name type="scientific">Maribrevibacterium harenarium</name>
    <dbReference type="NCBI Taxonomy" id="2589817"/>
    <lineage>
        <taxon>Bacteria</taxon>
        <taxon>Pseudomonadati</taxon>
        <taxon>Pseudomonadota</taxon>
        <taxon>Gammaproteobacteria</taxon>
        <taxon>Oceanospirillales</taxon>
        <taxon>Oceanospirillaceae</taxon>
        <taxon>Maribrevibacterium</taxon>
    </lineage>
</organism>
<protein>
    <submittedName>
        <fullName evidence="2">Uncharacterized protein</fullName>
    </submittedName>
</protein>
<dbReference type="AlphaFoldDB" id="A0A501X070"/>